<dbReference type="OrthoDB" id="10267058at2759"/>
<dbReference type="GO" id="GO:0047429">
    <property type="term" value="F:nucleoside triphosphate diphosphatase activity"/>
    <property type="evidence" value="ECO:0007669"/>
    <property type="project" value="InterPro"/>
</dbReference>
<evidence type="ECO:0000256" key="2">
    <source>
        <dbReference type="ARBA" id="ARBA00022801"/>
    </source>
</evidence>
<dbReference type="SUPFAM" id="SSF52972">
    <property type="entry name" value="ITPase-like"/>
    <property type="match status" value="1"/>
</dbReference>
<name>A0A061D9N8_BABBI</name>
<dbReference type="PANTHER" id="PTHR43213">
    <property type="entry name" value="BIFUNCTIONAL DTTP/UTP PYROPHOSPHATASE/METHYLTRANSFERASE PROTEIN-RELATED"/>
    <property type="match status" value="1"/>
</dbReference>
<dbReference type="KEGG" id="bbig:BBBOND_0305960"/>
<evidence type="ECO:0000256" key="1">
    <source>
        <dbReference type="ARBA" id="ARBA00001968"/>
    </source>
</evidence>
<dbReference type="RefSeq" id="XP_012768878.1">
    <property type="nucleotide sequence ID" value="XM_012913424.1"/>
</dbReference>
<sequence length="278" mass="30837">MSFTSILSLGDQFSNPDRDWVVLATSATIRAHVLRQHLNIQNLLLLTSGFAEDLDKSEFEDVGDYARATADGKARAVAQRVFGASTPEEVKAVLEDLKNPFGSVPTGFDISKVRFVIGADTVCSCAGEIFEKPANIDEARKQFTAYQNAYPEMITGVSAYAREKGHDEPIFSFYESTVLRFQRMTPEDIEAYLRTNEFVGTAGSCRITGFAESLIEWMDGSYTTSVGMPAQKVSRNLCRYLTGFVIEGEDEEFFEDDDLECEVENTVDEEVKGDAATK</sequence>
<protein>
    <submittedName>
        <fullName evidence="3">Maf-like protein family protein, putative</fullName>
    </submittedName>
</protein>
<keyword evidence="4" id="KW-1185">Reference proteome</keyword>
<dbReference type="HAMAP" id="MF_00528">
    <property type="entry name" value="Maf"/>
    <property type="match status" value="1"/>
</dbReference>
<dbReference type="Gene3D" id="3.90.950.10">
    <property type="match status" value="1"/>
</dbReference>
<reference evidence="4" key="1">
    <citation type="journal article" date="2014" name="Nucleic Acids Res.">
        <title>The evolutionary dynamics of variant antigen genes in Babesia reveal a history of genomic innovation underlying host-parasite interaction.</title>
        <authorList>
            <person name="Jackson A.P."/>
            <person name="Otto T.D."/>
            <person name="Darby A."/>
            <person name="Ramaprasad A."/>
            <person name="Xia D."/>
            <person name="Echaide I.E."/>
            <person name="Farber M."/>
            <person name="Gahlot S."/>
            <person name="Gamble J."/>
            <person name="Gupta D."/>
            <person name="Gupta Y."/>
            <person name="Jackson L."/>
            <person name="Malandrin L."/>
            <person name="Malas T.B."/>
            <person name="Moussa E."/>
            <person name="Nair M."/>
            <person name="Reid A.J."/>
            <person name="Sanders M."/>
            <person name="Sharma J."/>
            <person name="Tracey A."/>
            <person name="Quail M.A."/>
            <person name="Weir W."/>
            <person name="Wastling J.M."/>
            <person name="Hall N."/>
            <person name="Willadsen P."/>
            <person name="Lingelbach K."/>
            <person name="Shiels B."/>
            <person name="Tait A."/>
            <person name="Berriman M."/>
            <person name="Allred D.R."/>
            <person name="Pain A."/>
        </authorList>
    </citation>
    <scope>NUCLEOTIDE SEQUENCE [LARGE SCALE GENOMIC DNA]</scope>
    <source>
        <strain evidence="4">Bond</strain>
    </source>
</reference>
<accession>A0A061D9N8</accession>
<proteinExistence type="inferred from homology"/>
<dbReference type="InterPro" id="IPR029001">
    <property type="entry name" value="ITPase-like_fam"/>
</dbReference>
<dbReference type="STRING" id="5866.A0A061D9N8"/>
<comment type="cofactor">
    <cofactor evidence="1">
        <name>a divalent metal cation</name>
        <dbReference type="ChEBI" id="CHEBI:60240"/>
    </cofactor>
</comment>
<dbReference type="OMA" id="RDQRMHK"/>
<keyword evidence="2" id="KW-0378">Hydrolase</keyword>
<organism evidence="3 4">
    <name type="scientific">Babesia bigemina</name>
    <dbReference type="NCBI Taxonomy" id="5866"/>
    <lineage>
        <taxon>Eukaryota</taxon>
        <taxon>Sar</taxon>
        <taxon>Alveolata</taxon>
        <taxon>Apicomplexa</taxon>
        <taxon>Aconoidasida</taxon>
        <taxon>Piroplasmida</taxon>
        <taxon>Babesiidae</taxon>
        <taxon>Babesia</taxon>
    </lineage>
</organism>
<evidence type="ECO:0000313" key="3">
    <source>
        <dbReference type="EMBL" id="CDR96692.1"/>
    </source>
</evidence>
<dbReference type="InterPro" id="IPR003697">
    <property type="entry name" value="Maf-like"/>
</dbReference>
<dbReference type="GeneID" id="24565233"/>
<gene>
    <name evidence="3" type="ORF">BBBOND_0305960</name>
</gene>
<dbReference type="Pfam" id="PF02545">
    <property type="entry name" value="Maf"/>
    <property type="match status" value="1"/>
</dbReference>
<dbReference type="AlphaFoldDB" id="A0A061D9N8"/>
<evidence type="ECO:0000313" key="4">
    <source>
        <dbReference type="Proteomes" id="UP000033188"/>
    </source>
</evidence>
<dbReference type="PANTHER" id="PTHR43213:SF5">
    <property type="entry name" value="BIFUNCTIONAL DTTP_UTP PYROPHOSPHATASE_METHYLTRANSFERASE PROTEIN-RELATED"/>
    <property type="match status" value="1"/>
</dbReference>
<dbReference type="VEuPathDB" id="PiroplasmaDB:BBBOND_0305960"/>
<dbReference type="EMBL" id="LK391709">
    <property type="protein sequence ID" value="CDR96692.1"/>
    <property type="molecule type" value="Genomic_DNA"/>
</dbReference>
<dbReference type="Proteomes" id="UP000033188">
    <property type="component" value="Chromosome 3"/>
</dbReference>